<evidence type="ECO:0000256" key="2">
    <source>
        <dbReference type="SAM" id="Phobius"/>
    </source>
</evidence>
<dbReference type="AlphaFoldDB" id="A0A0C4EBN4"/>
<dbReference type="PANTHER" id="PTHR35041">
    <property type="entry name" value="MEDIATOR OF RNA POLYMERASE II TRANSCRIPTION SUBUNIT 1"/>
    <property type="match status" value="1"/>
</dbReference>
<dbReference type="OMA" id="NIIRCEN"/>
<proteinExistence type="predicted"/>
<evidence type="ECO:0000256" key="1">
    <source>
        <dbReference type="SAM" id="MobiDB-lite"/>
    </source>
</evidence>
<gene>
    <name evidence="3" type="ORF">MAPG_10086</name>
</gene>
<feature type="region of interest" description="Disordered" evidence="1">
    <location>
        <begin position="1"/>
        <end position="89"/>
    </location>
</feature>
<reference evidence="3" key="1">
    <citation type="submission" date="2010-05" db="EMBL/GenBank/DDBJ databases">
        <title>The Genome Sequence of Magnaporthe poae strain ATCC 64411.</title>
        <authorList>
            <consortium name="The Broad Institute Genome Sequencing Platform"/>
            <consortium name="Broad Institute Genome Sequencing Center for Infectious Disease"/>
            <person name="Ma L.-J."/>
            <person name="Dead R."/>
            <person name="Young S."/>
            <person name="Zeng Q."/>
            <person name="Koehrsen M."/>
            <person name="Alvarado L."/>
            <person name="Berlin A."/>
            <person name="Chapman S.B."/>
            <person name="Chen Z."/>
            <person name="Freedman E."/>
            <person name="Gellesch M."/>
            <person name="Goldberg J."/>
            <person name="Griggs A."/>
            <person name="Gujja S."/>
            <person name="Heilman E.R."/>
            <person name="Heiman D."/>
            <person name="Hepburn T."/>
            <person name="Howarth C."/>
            <person name="Jen D."/>
            <person name="Larson L."/>
            <person name="Mehta T."/>
            <person name="Neiman D."/>
            <person name="Pearson M."/>
            <person name="Roberts A."/>
            <person name="Saif S."/>
            <person name="Shea T."/>
            <person name="Shenoy N."/>
            <person name="Sisk P."/>
            <person name="Stolte C."/>
            <person name="Sykes S."/>
            <person name="Walk T."/>
            <person name="White J."/>
            <person name="Yandava C."/>
            <person name="Haas B."/>
            <person name="Nusbaum C."/>
            <person name="Birren B."/>
        </authorList>
    </citation>
    <scope>NUCLEOTIDE SEQUENCE</scope>
    <source>
        <strain evidence="3">ATCC 64411</strain>
    </source>
</reference>
<keyword evidence="5" id="KW-1185">Reference proteome</keyword>
<reference evidence="4" key="5">
    <citation type="submission" date="2015-06" db="UniProtKB">
        <authorList>
            <consortium name="EnsemblFungi"/>
        </authorList>
    </citation>
    <scope>IDENTIFICATION</scope>
    <source>
        <strain evidence="4">ATCC 64411</strain>
    </source>
</reference>
<evidence type="ECO:0000313" key="4">
    <source>
        <dbReference type="EnsemblFungi" id="MAPG_10086T0"/>
    </source>
</evidence>
<feature type="compositionally biased region" description="Low complexity" evidence="1">
    <location>
        <begin position="69"/>
        <end position="82"/>
    </location>
</feature>
<reference evidence="3" key="3">
    <citation type="submission" date="2011-03" db="EMBL/GenBank/DDBJ databases">
        <title>Annotation of Magnaporthe poae ATCC 64411.</title>
        <authorList>
            <person name="Ma L.-J."/>
            <person name="Dead R."/>
            <person name="Young S.K."/>
            <person name="Zeng Q."/>
            <person name="Gargeya S."/>
            <person name="Fitzgerald M."/>
            <person name="Haas B."/>
            <person name="Abouelleil A."/>
            <person name="Alvarado L."/>
            <person name="Arachchi H.M."/>
            <person name="Berlin A."/>
            <person name="Brown A."/>
            <person name="Chapman S.B."/>
            <person name="Chen Z."/>
            <person name="Dunbar C."/>
            <person name="Freedman E."/>
            <person name="Gearin G."/>
            <person name="Gellesch M."/>
            <person name="Goldberg J."/>
            <person name="Griggs A."/>
            <person name="Gujja S."/>
            <person name="Heiman D."/>
            <person name="Howarth C."/>
            <person name="Larson L."/>
            <person name="Lui A."/>
            <person name="MacDonald P.J.P."/>
            <person name="Mehta T."/>
            <person name="Montmayeur A."/>
            <person name="Murphy C."/>
            <person name="Neiman D."/>
            <person name="Pearson M."/>
            <person name="Priest M."/>
            <person name="Roberts A."/>
            <person name="Saif S."/>
            <person name="Shea T."/>
            <person name="Shenoy N."/>
            <person name="Sisk P."/>
            <person name="Stolte C."/>
            <person name="Sykes S."/>
            <person name="Yandava C."/>
            <person name="Wortman J."/>
            <person name="Nusbaum C."/>
            <person name="Birren B."/>
        </authorList>
    </citation>
    <scope>NUCLEOTIDE SEQUENCE</scope>
    <source>
        <strain evidence="3">ATCC 64411</strain>
    </source>
</reference>
<dbReference type="EMBL" id="GL876977">
    <property type="protein sequence ID" value="KLU91568.1"/>
    <property type="molecule type" value="Genomic_DNA"/>
</dbReference>
<feature type="transmembrane region" description="Helical" evidence="2">
    <location>
        <begin position="228"/>
        <end position="248"/>
    </location>
</feature>
<reference evidence="5" key="2">
    <citation type="submission" date="2010-05" db="EMBL/GenBank/DDBJ databases">
        <title>The genome sequence of Magnaporthe poae strain ATCC 64411.</title>
        <authorList>
            <person name="Ma L.-J."/>
            <person name="Dead R."/>
            <person name="Young S."/>
            <person name="Zeng Q."/>
            <person name="Koehrsen M."/>
            <person name="Alvarado L."/>
            <person name="Berlin A."/>
            <person name="Chapman S.B."/>
            <person name="Chen Z."/>
            <person name="Freedman E."/>
            <person name="Gellesch M."/>
            <person name="Goldberg J."/>
            <person name="Griggs A."/>
            <person name="Gujja S."/>
            <person name="Heilman E.R."/>
            <person name="Heiman D."/>
            <person name="Hepburn T."/>
            <person name="Howarth C."/>
            <person name="Jen D."/>
            <person name="Larson L."/>
            <person name="Mehta T."/>
            <person name="Neiman D."/>
            <person name="Pearson M."/>
            <person name="Roberts A."/>
            <person name="Saif S."/>
            <person name="Shea T."/>
            <person name="Shenoy N."/>
            <person name="Sisk P."/>
            <person name="Stolte C."/>
            <person name="Sykes S."/>
            <person name="Walk T."/>
            <person name="White J."/>
            <person name="Yandava C."/>
            <person name="Haas B."/>
            <person name="Nusbaum C."/>
            <person name="Birren B."/>
        </authorList>
    </citation>
    <scope>NUCLEOTIDE SEQUENCE [LARGE SCALE GENOMIC DNA]</scope>
    <source>
        <strain evidence="5">ATCC 64411 / 73-15</strain>
    </source>
</reference>
<protein>
    <submittedName>
        <fullName evidence="3 4">Uncharacterized protein</fullName>
    </submittedName>
</protein>
<dbReference type="eggNOG" id="ENOG502RX75">
    <property type="taxonomic scope" value="Eukaryota"/>
</dbReference>
<dbReference type="Proteomes" id="UP000011715">
    <property type="component" value="Unassembled WGS sequence"/>
</dbReference>
<feature type="transmembrane region" description="Helical" evidence="2">
    <location>
        <begin position="198"/>
        <end position="216"/>
    </location>
</feature>
<sequence length="541" mass="58598">MAGQVWSADGGDGGQLAQAGAGSRSNAIGKDANADAAAARQTELSQAPPPIVAGHGVARGNNSNSNAVSRSTSHISTTSTAVPSPPPVGIALPDRALSHGWKEEEAVGRMVGPRYSPPLHAFAVDDAAYPDPPCLCRPSLLLLPRGRGRLGGLRWHSWWNMVLFGVFGLVCAVGHHLFYQGLDGRPATAQIKMLRYGTVLAFGAKAGFSASIVVAYRLKLWAVLRTRLMTVAAVDSMFAATDDLLALFHWDFIRHAKTVAALALFVWAAPLVVILTGNTLLVELRTVVDASTCSDVRTLNFTFEDVMDWRTPVVIDSLYETPLSLWNTTRPPGVDPPPDGWFDYYTGPNPKFAQTATLGAFFEAPIERKNSSVDICQSGWNCTYDIAFQAPGYKCTELASGVGSVARNLVPESGIQARPPFGTDMLLPRGRFAYYAFNTGGEYSSTQMKDVGIGGIPRTAPPYPKNMGAFRTEPVIWIGHVVRANPDKPGPKSRNDPRWNTSFVPKIFACQHYLANYTVHFNHSGDGGQWATVTSRRWLRP</sequence>
<dbReference type="VEuPathDB" id="FungiDB:MAPG_10086"/>
<dbReference type="PANTHER" id="PTHR35041:SF3">
    <property type="entry name" value="FORMYLMETHIONINE DEFORMYLASE-LIKE PROTEIN"/>
    <property type="match status" value="1"/>
</dbReference>
<feature type="transmembrane region" description="Helical" evidence="2">
    <location>
        <begin position="157"/>
        <end position="178"/>
    </location>
</feature>
<reference evidence="4" key="4">
    <citation type="journal article" date="2015" name="G3 (Bethesda)">
        <title>Genome sequences of three phytopathogenic species of the Magnaporthaceae family of fungi.</title>
        <authorList>
            <person name="Okagaki L.H."/>
            <person name="Nunes C.C."/>
            <person name="Sailsbery J."/>
            <person name="Clay B."/>
            <person name="Brown D."/>
            <person name="John T."/>
            <person name="Oh Y."/>
            <person name="Young N."/>
            <person name="Fitzgerald M."/>
            <person name="Haas B.J."/>
            <person name="Zeng Q."/>
            <person name="Young S."/>
            <person name="Adiconis X."/>
            <person name="Fan L."/>
            <person name="Levin J.Z."/>
            <person name="Mitchell T.K."/>
            <person name="Okubara P.A."/>
            <person name="Farman M.L."/>
            <person name="Kohn L.M."/>
            <person name="Birren B."/>
            <person name="Ma L.-J."/>
            <person name="Dean R.A."/>
        </authorList>
    </citation>
    <scope>NUCLEOTIDE SEQUENCE</scope>
    <source>
        <strain evidence="4">ATCC 64411 / 73-15</strain>
    </source>
</reference>
<keyword evidence="2" id="KW-0472">Membrane</keyword>
<accession>A0A0C4EBN4</accession>
<evidence type="ECO:0000313" key="3">
    <source>
        <dbReference type="EMBL" id="KLU91568.1"/>
    </source>
</evidence>
<feature type="transmembrane region" description="Helical" evidence="2">
    <location>
        <begin position="260"/>
        <end position="281"/>
    </location>
</feature>
<organism evidence="4 5">
    <name type="scientific">Magnaporthiopsis poae (strain ATCC 64411 / 73-15)</name>
    <name type="common">Kentucky bluegrass fungus</name>
    <name type="synonym">Magnaporthe poae</name>
    <dbReference type="NCBI Taxonomy" id="644358"/>
    <lineage>
        <taxon>Eukaryota</taxon>
        <taxon>Fungi</taxon>
        <taxon>Dikarya</taxon>
        <taxon>Ascomycota</taxon>
        <taxon>Pezizomycotina</taxon>
        <taxon>Sordariomycetes</taxon>
        <taxon>Sordariomycetidae</taxon>
        <taxon>Magnaporthales</taxon>
        <taxon>Magnaporthaceae</taxon>
        <taxon>Magnaporthiopsis</taxon>
    </lineage>
</organism>
<dbReference type="STRING" id="644358.A0A0C4EBN4"/>
<dbReference type="EnsemblFungi" id="MAPG_10086T0">
    <property type="protein sequence ID" value="MAPG_10086T0"/>
    <property type="gene ID" value="MAPG_10086"/>
</dbReference>
<name>A0A0C4EBN4_MAGP6</name>
<dbReference type="OrthoDB" id="5340195at2759"/>
<evidence type="ECO:0000313" key="5">
    <source>
        <dbReference type="Proteomes" id="UP000011715"/>
    </source>
</evidence>
<keyword evidence="2" id="KW-0812">Transmembrane</keyword>
<keyword evidence="2" id="KW-1133">Transmembrane helix</keyword>
<dbReference type="EMBL" id="ADBL01002586">
    <property type="status" value="NOT_ANNOTATED_CDS"/>
    <property type="molecule type" value="Genomic_DNA"/>
</dbReference>